<keyword evidence="4" id="KW-1185">Reference proteome</keyword>
<dbReference type="Proteomes" id="UP000194318">
    <property type="component" value="Unassembled WGS sequence"/>
</dbReference>
<dbReference type="AlphaFoldDB" id="A0A1Y2NTX8"/>
<sequence>MSADEAAFLGALRDEVSRWQDVEVAWMQDVIRQAGTLRAAVQRIARDGLAAHAQRVDYRAPERTEHGDADG</sequence>
<proteinExistence type="predicted"/>
<reference evidence="2 3" key="2">
    <citation type="submission" date="2016-09" db="EMBL/GenBank/DDBJ databases">
        <title>Streptomyces fradiae DSM40063, a candidate organism with high potential of specific P450 cytochromes.</title>
        <authorList>
            <person name="Grumaz C."/>
            <person name="Vainshtein Y."/>
            <person name="Kirstahler P."/>
            <person name="Sohn K."/>
        </authorList>
    </citation>
    <scope>NUCLEOTIDE SEQUENCE [LARGE SCALE GENOMIC DNA]</scope>
    <source>
        <strain evidence="2 3">DSM 40063</strain>
    </source>
</reference>
<dbReference type="EMBL" id="MIFZ01000264">
    <property type="protein sequence ID" value="OSY50780.1"/>
    <property type="molecule type" value="Genomic_DNA"/>
</dbReference>
<name>A0A1Y2NTX8_STRFR</name>
<dbReference type="GeneID" id="91402028"/>
<evidence type="ECO:0000313" key="3">
    <source>
        <dbReference type="Proteomes" id="UP000194318"/>
    </source>
</evidence>
<dbReference type="EMBL" id="ASYR01000002">
    <property type="protein sequence ID" value="KAF0651725.1"/>
    <property type="molecule type" value="Genomic_DNA"/>
</dbReference>
<organism evidence="2 3">
    <name type="scientific">Streptomyces fradiae ATCC 10745 = DSM 40063</name>
    <dbReference type="NCBI Taxonomy" id="1319510"/>
    <lineage>
        <taxon>Bacteria</taxon>
        <taxon>Bacillati</taxon>
        <taxon>Actinomycetota</taxon>
        <taxon>Actinomycetes</taxon>
        <taxon>Kitasatosporales</taxon>
        <taxon>Streptomycetaceae</taxon>
        <taxon>Streptomyces</taxon>
    </lineage>
</organism>
<dbReference type="RefSeq" id="WP_031130117.1">
    <property type="nucleotide sequence ID" value="NZ_ASYR01000002.1"/>
</dbReference>
<reference evidence="1 4" key="1">
    <citation type="submission" date="2013-05" db="EMBL/GenBank/DDBJ databases">
        <title>Genome Sequence of Streptomyces fradiae.</title>
        <authorList>
            <person name="Kirby R."/>
        </authorList>
    </citation>
    <scope>NUCLEOTIDE SEQUENCE [LARGE SCALE GENOMIC DNA]</scope>
    <source>
        <strain evidence="1 4">ATCC 10745</strain>
    </source>
</reference>
<accession>A0A1Y2NTX8</accession>
<protein>
    <submittedName>
        <fullName evidence="2">Uncharacterized protein</fullName>
    </submittedName>
</protein>
<evidence type="ECO:0000313" key="2">
    <source>
        <dbReference type="EMBL" id="OSY50780.1"/>
    </source>
</evidence>
<dbReference type="Proteomes" id="UP000731519">
    <property type="component" value="Unassembled WGS sequence"/>
</dbReference>
<gene>
    <name evidence="2" type="ORF">BG846_03578</name>
    <name evidence="1" type="ORF">K701_01965</name>
</gene>
<evidence type="ECO:0000313" key="1">
    <source>
        <dbReference type="EMBL" id="KAF0651725.1"/>
    </source>
</evidence>
<evidence type="ECO:0000313" key="4">
    <source>
        <dbReference type="Proteomes" id="UP000731519"/>
    </source>
</evidence>
<comment type="caution">
    <text evidence="2">The sequence shown here is derived from an EMBL/GenBank/DDBJ whole genome shotgun (WGS) entry which is preliminary data.</text>
</comment>